<protein>
    <submittedName>
        <fullName evidence="1">Uncharacterized protein</fullName>
    </submittedName>
</protein>
<feature type="non-terminal residue" evidence="1">
    <location>
        <position position="46"/>
    </location>
</feature>
<organism evidence="1">
    <name type="scientific">Lepeophtheirus salmonis</name>
    <name type="common">Salmon louse</name>
    <name type="synonym">Caligus salmonis</name>
    <dbReference type="NCBI Taxonomy" id="72036"/>
    <lineage>
        <taxon>Eukaryota</taxon>
        <taxon>Metazoa</taxon>
        <taxon>Ecdysozoa</taxon>
        <taxon>Arthropoda</taxon>
        <taxon>Crustacea</taxon>
        <taxon>Multicrustacea</taxon>
        <taxon>Hexanauplia</taxon>
        <taxon>Copepoda</taxon>
        <taxon>Siphonostomatoida</taxon>
        <taxon>Caligidae</taxon>
        <taxon>Lepeophtheirus</taxon>
    </lineage>
</organism>
<dbReference type="AlphaFoldDB" id="A0A0K2T9D6"/>
<proteinExistence type="predicted"/>
<reference evidence="1" key="1">
    <citation type="submission" date="2014-05" db="EMBL/GenBank/DDBJ databases">
        <authorList>
            <person name="Chronopoulou M."/>
        </authorList>
    </citation>
    <scope>NUCLEOTIDE SEQUENCE</scope>
    <source>
        <tissue evidence="1">Whole organism</tissue>
    </source>
</reference>
<dbReference type="EMBL" id="HACA01004720">
    <property type="protein sequence ID" value="CDW22081.1"/>
    <property type="molecule type" value="Transcribed_RNA"/>
</dbReference>
<evidence type="ECO:0000313" key="1">
    <source>
        <dbReference type="EMBL" id="CDW22081.1"/>
    </source>
</evidence>
<accession>A0A0K2T9D6</accession>
<name>A0A0K2T9D6_LEPSM</name>
<sequence length="46" mass="5264">MEGSIESNLDKECGALSGLFQQIISEMKVRMIEKPQIHQRGNNFKK</sequence>